<dbReference type="InterPro" id="IPR010982">
    <property type="entry name" value="Lambda_DNA-bd_dom_sf"/>
</dbReference>
<dbReference type="InterPro" id="IPR001387">
    <property type="entry name" value="Cro/C1-type_HTH"/>
</dbReference>
<evidence type="ECO:0000313" key="3">
    <source>
        <dbReference type="Proteomes" id="UP001595593"/>
    </source>
</evidence>
<dbReference type="SUPFAM" id="SSF47413">
    <property type="entry name" value="lambda repressor-like DNA-binding domains"/>
    <property type="match status" value="1"/>
</dbReference>
<dbReference type="Pfam" id="PF01381">
    <property type="entry name" value="HTH_3"/>
    <property type="match status" value="1"/>
</dbReference>
<dbReference type="PROSITE" id="PS50943">
    <property type="entry name" value="HTH_CROC1"/>
    <property type="match status" value="1"/>
</dbReference>
<keyword evidence="3" id="KW-1185">Reference proteome</keyword>
<proteinExistence type="predicted"/>
<accession>A0ABV7FYP9</accession>
<dbReference type="CDD" id="cd00093">
    <property type="entry name" value="HTH_XRE"/>
    <property type="match status" value="1"/>
</dbReference>
<feature type="domain" description="HTH cro/C1-type" evidence="1">
    <location>
        <begin position="1"/>
        <end position="46"/>
    </location>
</feature>
<dbReference type="Gene3D" id="1.10.260.40">
    <property type="entry name" value="lambda repressor-like DNA-binding domains"/>
    <property type="match status" value="1"/>
</dbReference>
<protein>
    <submittedName>
        <fullName evidence="2">Helix-turn-helix domain-containing protein</fullName>
    </submittedName>
</protein>
<evidence type="ECO:0000259" key="1">
    <source>
        <dbReference type="PROSITE" id="PS50943"/>
    </source>
</evidence>
<name>A0ABV7FYP9_9PROT</name>
<evidence type="ECO:0000313" key="2">
    <source>
        <dbReference type="EMBL" id="MFC3124416.1"/>
    </source>
</evidence>
<sequence length="86" mass="9016">MTLEELSKATGLTRSYVSKVDFGSSGPSTRVALKLAQALNVPMGRVSGGSSTVDVVSNAGLSRNLRSASPRIVAGTTSITEWWRSC</sequence>
<comment type="caution">
    <text evidence="2">The sequence shown here is derived from an EMBL/GenBank/DDBJ whole genome shotgun (WGS) entry which is preliminary data.</text>
</comment>
<gene>
    <name evidence="2" type="ORF">ACFOD4_05020</name>
</gene>
<organism evidence="2 3">
    <name type="scientific">Teichococcus globiformis</name>
    <dbReference type="NCBI Taxonomy" id="2307229"/>
    <lineage>
        <taxon>Bacteria</taxon>
        <taxon>Pseudomonadati</taxon>
        <taxon>Pseudomonadota</taxon>
        <taxon>Alphaproteobacteria</taxon>
        <taxon>Acetobacterales</taxon>
        <taxon>Roseomonadaceae</taxon>
        <taxon>Roseomonas</taxon>
    </lineage>
</organism>
<dbReference type="Proteomes" id="UP001595593">
    <property type="component" value="Unassembled WGS sequence"/>
</dbReference>
<reference evidence="3" key="1">
    <citation type="journal article" date="2019" name="Int. J. Syst. Evol. Microbiol.">
        <title>The Global Catalogue of Microorganisms (GCM) 10K type strain sequencing project: providing services to taxonomists for standard genome sequencing and annotation.</title>
        <authorList>
            <consortium name="The Broad Institute Genomics Platform"/>
            <consortium name="The Broad Institute Genome Sequencing Center for Infectious Disease"/>
            <person name="Wu L."/>
            <person name="Ma J."/>
        </authorList>
    </citation>
    <scope>NUCLEOTIDE SEQUENCE [LARGE SCALE GENOMIC DNA]</scope>
    <source>
        <strain evidence="3">KCTC 52094</strain>
    </source>
</reference>
<dbReference type="EMBL" id="JBHRTN010000006">
    <property type="protein sequence ID" value="MFC3124416.1"/>
    <property type="molecule type" value="Genomic_DNA"/>
</dbReference>
<dbReference type="RefSeq" id="WP_379594880.1">
    <property type="nucleotide sequence ID" value="NZ_JBHRTN010000006.1"/>
</dbReference>